<evidence type="ECO:0000256" key="1">
    <source>
        <dbReference type="ARBA" id="ARBA00009865"/>
    </source>
</evidence>
<dbReference type="SUPFAM" id="SSF75005">
    <property type="entry name" value="Arabinanase/levansucrase/invertase"/>
    <property type="match status" value="1"/>
</dbReference>
<dbReference type="RefSeq" id="WP_025487490.1">
    <property type="nucleotide sequence ID" value="NZ_JBKVAZ010000006.1"/>
</dbReference>
<evidence type="ECO:0000256" key="6">
    <source>
        <dbReference type="PIRSR" id="PIRSR606710-1"/>
    </source>
</evidence>
<dbReference type="EMBL" id="QVLV01000009">
    <property type="protein sequence ID" value="RGE59249.1"/>
    <property type="molecule type" value="Genomic_DNA"/>
</dbReference>
<accession>A0A3E3IZ35</accession>
<dbReference type="InterPro" id="IPR006710">
    <property type="entry name" value="Glyco_hydro_43"/>
</dbReference>
<dbReference type="InterPro" id="IPR023296">
    <property type="entry name" value="Glyco_hydro_beta-prop_sf"/>
</dbReference>
<dbReference type="CDD" id="cd08991">
    <property type="entry name" value="GH43_HoAraf43-like"/>
    <property type="match status" value="1"/>
</dbReference>
<dbReference type="GO" id="GO:0004553">
    <property type="term" value="F:hydrolase activity, hydrolyzing O-glycosyl compounds"/>
    <property type="evidence" value="ECO:0007669"/>
    <property type="project" value="InterPro"/>
</dbReference>
<evidence type="ECO:0000313" key="9">
    <source>
        <dbReference type="EMBL" id="RGE59249.1"/>
    </source>
</evidence>
<dbReference type="Proteomes" id="UP000261166">
    <property type="component" value="Unassembled WGS sequence"/>
</dbReference>
<evidence type="ECO:0000313" key="11">
    <source>
        <dbReference type="Proteomes" id="UP000260812"/>
    </source>
</evidence>
<evidence type="ECO:0000256" key="2">
    <source>
        <dbReference type="ARBA" id="ARBA00022651"/>
    </source>
</evidence>
<keyword evidence="2" id="KW-0624">Polysaccharide degradation</keyword>
<dbReference type="PANTHER" id="PTHR43772">
    <property type="entry name" value="ENDO-1,4-BETA-XYLANASE"/>
    <property type="match status" value="1"/>
</dbReference>
<feature type="active site" description="Proton donor" evidence="6">
    <location>
        <position position="208"/>
    </location>
</feature>
<dbReference type="GeneID" id="97988114"/>
<reference evidence="10 12" key="1">
    <citation type="submission" date="2018-08" db="EMBL/GenBank/DDBJ databases">
        <title>A genome reference for cultivated species of the human gut microbiota.</title>
        <authorList>
            <person name="Zou Y."/>
            <person name="Xue W."/>
            <person name="Luo G."/>
        </authorList>
    </citation>
    <scope>NUCLEOTIDE SEQUENCE [LARGE SCALE GENOMIC DNA]</scope>
    <source>
        <strain evidence="10 12">AF26-4BH</strain>
        <strain evidence="9">TF05-5AC</strain>
    </source>
</reference>
<evidence type="ECO:0000256" key="7">
    <source>
        <dbReference type="PIRSR" id="PIRSR606710-2"/>
    </source>
</evidence>
<dbReference type="AlphaFoldDB" id="A0A3E3IZ35"/>
<keyword evidence="5 8" id="KW-0326">Glycosidase</keyword>
<evidence type="ECO:0000256" key="3">
    <source>
        <dbReference type="ARBA" id="ARBA00022801"/>
    </source>
</evidence>
<keyword evidence="11" id="KW-1185">Reference proteome</keyword>
<dbReference type="Proteomes" id="UP000260812">
    <property type="component" value="Unassembled WGS sequence"/>
</dbReference>
<keyword evidence="4" id="KW-0119">Carbohydrate metabolism</keyword>
<comment type="caution">
    <text evidence="10">The sequence shown here is derived from an EMBL/GenBank/DDBJ whole genome shotgun (WGS) entry which is preliminary data.</text>
</comment>
<dbReference type="GO" id="GO:0045493">
    <property type="term" value="P:xylan catabolic process"/>
    <property type="evidence" value="ECO:0007669"/>
    <property type="project" value="UniProtKB-KW"/>
</dbReference>
<keyword evidence="2" id="KW-0858">Xylan degradation</keyword>
<evidence type="ECO:0000256" key="8">
    <source>
        <dbReference type="RuleBase" id="RU361187"/>
    </source>
</evidence>
<feature type="active site" description="Proton acceptor" evidence="6">
    <location>
        <position position="30"/>
    </location>
</feature>
<evidence type="ECO:0000313" key="10">
    <source>
        <dbReference type="EMBL" id="RGE72347.1"/>
    </source>
</evidence>
<organism evidence="10 12">
    <name type="scientific">Eisenbergiella massiliensis</name>
    <dbReference type="NCBI Taxonomy" id="1720294"/>
    <lineage>
        <taxon>Bacteria</taxon>
        <taxon>Bacillati</taxon>
        <taxon>Bacillota</taxon>
        <taxon>Clostridia</taxon>
        <taxon>Lachnospirales</taxon>
        <taxon>Lachnospiraceae</taxon>
        <taxon>Eisenbergiella</taxon>
    </lineage>
</organism>
<sequence>MKGCAGEGFALRKAVRGCFSNDLGIHGIGDPFVLKTQDGSYYLYCTSAPDGFYCWRSEDLVHWTDRKMCYTRSSGSWGVDSFWAPEVVYFGGSYYMYYTARNAAGSLRIGLAISDRPDGPFLDKRNEPFFDFGYAAIDANVLIDEDGSKYLYYSRDCSENTGEDGIRRSEIYGIRLREDMLATDGEAVRLLTPEQAWELESGNPLWNEGPEMIKHGGRYYLTYSGNCFAGSAYSVGYAVAPEPLGPFVKAEENPVLTSQDRKDVSGTGHHSFTWSPDGTELWAAYHSHTFPDRPDGNRKVNIDRAGFTEKGKLYINGPLTAFQPMPSGAGTVNVTGKFSAETAGRDAGFLVDGCISVYGNDEGMEQEIPAAEGSVTVILTASEPVELNRIAVFPGQAGFGAISSLKIVLDNELSSKEYVICDEDTVPLILDFPIHLAKRIEVLFSLREGEMSIGLSEIMLIREEG</sequence>
<name>A0A3E3IZ35_9FIRM</name>
<feature type="site" description="Important for catalytic activity, responsible for pKa modulation of the active site Glu and correct orientation of both the proton donor and substrate" evidence="7">
    <location>
        <position position="138"/>
    </location>
</feature>
<dbReference type="InterPro" id="IPR052176">
    <property type="entry name" value="Glycosyl_Hydrlase_43_Enz"/>
</dbReference>
<evidence type="ECO:0000256" key="5">
    <source>
        <dbReference type="ARBA" id="ARBA00023295"/>
    </source>
</evidence>
<dbReference type="Gene3D" id="2.115.10.20">
    <property type="entry name" value="Glycosyl hydrolase domain, family 43"/>
    <property type="match status" value="1"/>
</dbReference>
<dbReference type="PANTHER" id="PTHR43772:SF2">
    <property type="entry name" value="PUTATIVE (AFU_ORTHOLOGUE AFUA_2G04480)-RELATED"/>
    <property type="match status" value="1"/>
</dbReference>
<dbReference type="Pfam" id="PF04616">
    <property type="entry name" value="Glyco_hydro_43"/>
    <property type="match status" value="1"/>
</dbReference>
<keyword evidence="3 8" id="KW-0378">Hydrolase</keyword>
<evidence type="ECO:0000313" key="12">
    <source>
        <dbReference type="Proteomes" id="UP000261166"/>
    </source>
</evidence>
<dbReference type="OrthoDB" id="9801455at2"/>
<protein>
    <submittedName>
        <fullName evidence="10">Uncharacterized protein</fullName>
    </submittedName>
</protein>
<gene>
    <name evidence="10" type="ORF">DWY69_08270</name>
    <name evidence="9" type="ORF">DXC51_14875</name>
</gene>
<dbReference type="EMBL" id="QVLU01000006">
    <property type="protein sequence ID" value="RGE72347.1"/>
    <property type="molecule type" value="Genomic_DNA"/>
</dbReference>
<comment type="similarity">
    <text evidence="1 8">Belongs to the glycosyl hydrolase 43 family.</text>
</comment>
<proteinExistence type="inferred from homology"/>
<evidence type="ECO:0000256" key="4">
    <source>
        <dbReference type="ARBA" id="ARBA00023277"/>
    </source>
</evidence>